<accession>A0ABR2L489</accession>
<organism evidence="2 3">
    <name type="scientific">Tritrichomonas musculus</name>
    <dbReference type="NCBI Taxonomy" id="1915356"/>
    <lineage>
        <taxon>Eukaryota</taxon>
        <taxon>Metamonada</taxon>
        <taxon>Parabasalia</taxon>
        <taxon>Tritrichomonadida</taxon>
        <taxon>Tritrichomonadidae</taxon>
        <taxon>Tritrichomonas</taxon>
    </lineage>
</organism>
<protein>
    <submittedName>
        <fullName evidence="2">Uncharacterized protein</fullName>
    </submittedName>
</protein>
<feature type="region of interest" description="Disordered" evidence="1">
    <location>
        <begin position="1"/>
        <end position="47"/>
    </location>
</feature>
<evidence type="ECO:0000313" key="2">
    <source>
        <dbReference type="EMBL" id="KAK8897065.1"/>
    </source>
</evidence>
<evidence type="ECO:0000313" key="3">
    <source>
        <dbReference type="Proteomes" id="UP001470230"/>
    </source>
</evidence>
<name>A0ABR2L489_9EUKA</name>
<evidence type="ECO:0000256" key="1">
    <source>
        <dbReference type="SAM" id="MobiDB-lite"/>
    </source>
</evidence>
<proteinExistence type="predicted"/>
<reference evidence="2 3" key="1">
    <citation type="submission" date="2024-04" db="EMBL/GenBank/DDBJ databases">
        <title>Tritrichomonas musculus Genome.</title>
        <authorList>
            <person name="Alves-Ferreira E."/>
            <person name="Grigg M."/>
            <person name="Lorenzi H."/>
            <person name="Galac M."/>
        </authorList>
    </citation>
    <scope>NUCLEOTIDE SEQUENCE [LARGE SCALE GENOMIC DNA]</scope>
    <source>
        <strain evidence="2 3">EAF2021</strain>
    </source>
</reference>
<dbReference type="EMBL" id="JAPFFF010000002">
    <property type="protein sequence ID" value="KAK8897065.1"/>
    <property type="molecule type" value="Genomic_DNA"/>
</dbReference>
<comment type="caution">
    <text evidence="2">The sequence shown here is derived from an EMBL/GenBank/DDBJ whole genome shotgun (WGS) entry which is preliminary data.</text>
</comment>
<sequence length="100" mass="11474">MSQGFQPKKTSKSSLSTTPKIHKPMTLEEHEEMKKQKLEKLKKQSKADKKVFEELGVKTRKRQLEKGKSLAQGNPLAVDQAAIYDKDMARLRRKYTNGSK</sequence>
<keyword evidence="3" id="KW-1185">Reference proteome</keyword>
<dbReference type="Proteomes" id="UP001470230">
    <property type="component" value="Unassembled WGS sequence"/>
</dbReference>
<feature type="compositionally biased region" description="Basic and acidic residues" evidence="1">
    <location>
        <begin position="25"/>
        <end position="47"/>
    </location>
</feature>
<gene>
    <name evidence="2" type="ORF">M9Y10_014999</name>
</gene>